<evidence type="ECO:0000256" key="2">
    <source>
        <dbReference type="ARBA" id="ARBA00004329"/>
    </source>
</evidence>
<keyword evidence="5" id="KW-0813">Transport</keyword>
<dbReference type="Pfam" id="PF04108">
    <property type="entry name" value="ATG17_like"/>
    <property type="match status" value="1"/>
</dbReference>
<evidence type="ECO:0000256" key="14">
    <source>
        <dbReference type="ARBA" id="ARBA00023242"/>
    </source>
</evidence>
<dbReference type="CDD" id="cd17060">
    <property type="entry name" value="Ubl_RB1CC1"/>
    <property type="match status" value="1"/>
</dbReference>
<keyword evidence="14" id="KW-0539">Nucleus</keyword>
<dbReference type="GO" id="GO:0061723">
    <property type="term" value="P:glycophagy"/>
    <property type="evidence" value="ECO:0007669"/>
    <property type="project" value="TreeGrafter"/>
</dbReference>
<evidence type="ECO:0000256" key="3">
    <source>
        <dbReference type="ARBA" id="ARBA00004371"/>
    </source>
</evidence>
<dbReference type="GO" id="GO:0015031">
    <property type="term" value="P:protein transport"/>
    <property type="evidence" value="ECO:0007669"/>
    <property type="project" value="UniProtKB-KW"/>
</dbReference>
<dbReference type="PANTHER" id="PTHR13222">
    <property type="entry name" value="RB1-INDUCIBLE COILED-COIL"/>
    <property type="match status" value="1"/>
</dbReference>
<feature type="coiled-coil region" evidence="19">
    <location>
        <begin position="727"/>
        <end position="897"/>
    </location>
</feature>
<organism evidence="23 24">
    <name type="scientific">Pyrocoelia pectoralis</name>
    <dbReference type="NCBI Taxonomy" id="417401"/>
    <lineage>
        <taxon>Eukaryota</taxon>
        <taxon>Metazoa</taxon>
        <taxon>Ecdysozoa</taxon>
        <taxon>Arthropoda</taxon>
        <taxon>Hexapoda</taxon>
        <taxon>Insecta</taxon>
        <taxon>Pterygota</taxon>
        <taxon>Neoptera</taxon>
        <taxon>Endopterygota</taxon>
        <taxon>Coleoptera</taxon>
        <taxon>Polyphaga</taxon>
        <taxon>Elateriformia</taxon>
        <taxon>Elateroidea</taxon>
        <taxon>Lampyridae</taxon>
        <taxon>Lampyrinae</taxon>
        <taxon>Pyrocoelia</taxon>
    </lineage>
</organism>
<evidence type="ECO:0000256" key="9">
    <source>
        <dbReference type="ARBA" id="ARBA00023006"/>
    </source>
</evidence>
<comment type="function">
    <text evidence="16">Involved in autophagy. Regulates early events but also late events of autophagosome formation through direct interaction with Atg16L1. Required for the formation of the autophagosome-like double-membrane structure that surrounds the Salmonella-containing vacuole (SCV) during S.typhimurium infection and subsequent xenophagy. Involved in repair of DNA damage caused by ionizing radiation, which subsequently improves cell survival by decreasing apoptosis. Inhibits PTK2/FAK1 and PTK2B/PYK2 kinase activity, affecting their downstream signaling pathways. Plays a role as a modulator of TGF-beta-signaling by restricting substrate specificity of RNF111. Functions as a DNA-binding transcription factor. Is a potent regulator of the RB1 pathway through induction of RB1 expression. Plays a crucial role in muscular differentiation. Plays an indispensable role in fetal hematopoiesis and in the regulation of neuronal homeostasis.</text>
</comment>
<evidence type="ECO:0000256" key="15">
    <source>
        <dbReference type="ARBA" id="ARBA00023306"/>
    </source>
</evidence>
<feature type="region of interest" description="Disordered" evidence="20">
    <location>
        <begin position="660"/>
        <end position="695"/>
    </location>
</feature>
<evidence type="ECO:0000256" key="13">
    <source>
        <dbReference type="ARBA" id="ARBA00023228"/>
    </source>
</evidence>
<evidence type="ECO:0000256" key="10">
    <source>
        <dbReference type="ARBA" id="ARBA00023015"/>
    </source>
</evidence>
<evidence type="ECO:0000256" key="19">
    <source>
        <dbReference type="SAM" id="Coils"/>
    </source>
</evidence>
<evidence type="ECO:0000256" key="4">
    <source>
        <dbReference type="ARBA" id="ARBA00004514"/>
    </source>
</evidence>
<feature type="domain" description="Autophagy-related protein 11 C-terminal" evidence="22">
    <location>
        <begin position="1100"/>
        <end position="1207"/>
    </location>
</feature>
<dbReference type="Proteomes" id="UP001329430">
    <property type="component" value="Chromosome 3"/>
</dbReference>
<sequence>MLYVFNVDTGTMITFDMSFAVESVSYLQEQIEKCCKIAVENQVLLVSGGESLDRNARVCSYSAGTDTNPIYLFSRTDIESKIPPTPSIEIGSNIDFTSKVKESHDMPATYNTVCQRTQLAQQFHESAREELKICQNLVHEQHLQQQGWAAVIANLEDNILSFTKRSEIFQKGFEDYMNERESFLKFLQHFHDDLNILAKIPMLPVLLLGENQYSSKDSHISSEESEINRTCATLLDWISSTDSKSTTDQLFEHCSRVLEQYDTKIFNSLHAVLKNIFFEANKDEMKDIKGLSDRLCGLEQLMFEAKRYVKEQSDLAQSFIQNQTRATNLGDTSILPDLCASHRKQLMVMLSNHQQLSDIRRRCIKAKSELGTNLHHRLKWVMYMENLMVKVDQQMIIYHESLRRMRTHLEILQQIHLAPVTYLSAVAEVVRRRAFSQAFLSWGSELACYLLTIHNDELTRRKEFQSSFENHFLSSLFPGMEDLPPSFAVEAPLIFDSNLPKLTVEDLEHLKRDLPDLSENVAIPDIAAINNLFLLKSIAKTDIEKVDERGVDEKIVQVVNEVGLASNLDQNLLKPVDTEPCLASHGIPYLRDLDRGCESETDTEEFEKVGQSPLELHFEKEITSPRPRTQDVSTFTEVGDRNALPPRKPPRTFQNYASAHFSHSKSLSPHTPQSPKDIQCEQLSPSSPTQGHQPNEFITDEFYIDESLPSSLSIETGQSQGEFCRQLDTANNVVALLQDNLQTSQTERDRLKNLILNMAVVSSQTIQLLRSELKELKSSVMSMKSDLGFDYESLTSSWENLTSEIENKEKEIVQKITLNHESEINVFKKEKDAKEEEVNSLRQELVQLKSSLQDSSEEMSNLKITLHHLRDEYEKEKERFEGELTEAKLDKDQSLREMKENLGREHRAEIENIRTRFRLMSFSKIDRSPSDSNLDRVERLENKDLNNHEAIILHLKDNYEIEKHKAVQEALLQESRKWDEKMENMRIKYEIEKEIALEEVTKKLLEEKEKQIDLLRERETNLSLECIKHKNTIQQLAESETGSHSMELLRKIESLERQKSELELQLVLDKSKRNEESTYDLGSSVAIVEGKVNVATSPISHNEKLTRSQISFVKSNKLSIDSCHAGDLVLILWDPTYRNFRIIQESSHLYFLHSDCLETFGLNIKSKEDRKLYYMGEVIEKDYCHAKKVGNRYNVPIGTKFFRVKVKPISNLKEIREGAKEKPQMSQSEIAGPSCTESNLVDTAVSWSSPATPVKQSPDDARNDHKDIKEELTSKR</sequence>
<evidence type="ECO:0000256" key="1">
    <source>
        <dbReference type="ARBA" id="ARBA00004123"/>
    </source>
</evidence>
<dbReference type="GO" id="GO:0000045">
    <property type="term" value="P:autophagosome assembly"/>
    <property type="evidence" value="ECO:0007669"/>
    <property type="project" value="InterPro"/>
</dbReference>
<feature type="compositionally biased region" description="Basic and acidic residues" evidence="20">
    <location>
        <begin position="1257"/>
        <end position="1276"/>
    </location>
</feature>
<dbReference type="GO" id="GO:0019901">
    <property type="term" value="F:protein kinase binding"/>
    <property type="evidence" value="ECO:0007669"/>
    <property type="project" value="UniProtKB-ARBA"/>
</dbReference>
<dbReference type="Gene3D" id="3.10.20.90">
    <property type="entry name" value="Phosphatidylinositol 3-kinase Catalytic Subunit, Chain A, domain 1"/>
    <property type="match status" value="1"/>
</dbReference>
<feature type="region of interest" description="Disordered" evidence="20">
    <location>
        <begin position="1246"/>
        <end position="1276"/>
    </location>
</feature>
<keyword evidence="24" id="KW-1185">Reference proteome</keyword>
<evidence type="ECO:0000256" key="11">
    <source>
        <dbReference type="ARBA" id="ARBA00023054"/>
    </source>
</evidence>
<dbReference type="GO" id="GO:0005764">
    <property type="term" value="C:lysosome"/>
    <property type="evidence" value="ECO:0007669"/>
    <property type="project" value="UniProtKB-SubCell"/>
</dbReference>
<comment type="caution">
    <text evidence="23">The sequence shown here is derived from an EMBL/GenBank/DDBJ whole genome shotgun (WGS) entry which is preliminary data.</text>
</comment>
<gene>
    <name evidence="23" type="ORF">RI129_004702</name>
</gene>
<dbReference type="GO" id="GO:0005634">
    <property type="term" value="C:nucleus"/>
    <property type="evidence" value="ECO:0007669"/>
    <property type="project" value="UniProtKB-SubCell"/>
</dbReference>
<dbReference type="GO" id="GO:0061709">
    <property type="term" value="P:reticulophagy"/>
    <property type="evidence" value="ECO:0007669"/>
    <property type="project" value="TreeGrafter"/>
</dbReference>
<accession>A0AAN7ZQS9</accession>
<evidence type="ECO:0000256" key="12">
    <source>
        <dbReference type="ARBA" id="ARBA00023163"/>
    </source>
</evidence>
<dbReference type="FunFam" id="3.10.20.90:FF:000049">
    <property type="entry name" value="RB1-inducible coiled-coil protein 1 isoform X1"/>
    <property type="match status" value="1"/>
</dbReference>
<keyword evidence="12" id="KW-0804">Transcription</keyword>
<dbReference type="GO" id="GO:0034727">
    <property type="term" value="P:piecemeal microautophagy of the nucleus"/>
    <property type="evidence" value="ECO:0007669"/>
    <property type="project" value="TreeGrafter"/>
</dbReference>
<comment type="subcellular location">
    <subcellularLocation>
        <location evidence="4">Cytoplasm</location>
        <location evidence="4">Cytosol</location>
    </subcellularLocation>
    <subcellularLocation>
        <location evidence="3">Lysosome</location>
    </subcellularLocation>
    <subcellularLocation>
        <location evidence="1">Nucleus</location>
    </subcellularLocation>
    <subcellularLocation>
        <location evidence="2">Preautophagosomal structure</location>
    </subcellularLocation>
</comment>
<reference evidence="23 24" key="1">
    <citation type="journal article" date="2024" name="Insects">
        <title>An Improved Chromosome-Level Genome Assembly of the Firefly Pyrocoelia pectoralis.</title>
        <authorList>
            <person name="Fu X."/>
            <person name="Meyer-Rochow V.B."/>
            <person name="Ballantyne L."/>
            <person name="Zhu X."/>
        </authorList>
    </citation>
    <scope>NUCLEOTIDE SEQUENCE [LARGE SCALE GENOMIC DNA]</scope>
    <source>
        <strain evidence="23">XCY_ONT2</strain>
    </source>
</reference>
<keyword evidence="15" id="KW-0131">Cell cycle</keyword>
<keyword evidence="7" id="KW-0597">Phosphoprotein</keyword>
<dbReference type="GO" id="GO:1990316">
    <property type="term" value="C:Atg1/ULK1 kinase complex"/>
    <property type="evidence" value="ECO:0007669"/>
    <property type="project" value="TreeGrafter"/>
</dbReference>
<evidence type="ECO:0000256" key="6">
    <source>
        <dbReference type="ARBA" id="ARBA00022490"/>
    </source>
</evidence>
<dbReference type="GO" id="GO:0008285">
    <property type="term" value="P:negative regulation of cell population proliferation"/>
    <property type="evidence" value="ECO:0007669"/>
    <property type="project" value="UniProtKB-ARBA"/>
</dbReference>
<evidence type="ECO:0000259" key="22">
    <source>
        <dbReference type="Pfam" id="PF10377"/>
    </source>
</evidence>
<dbReference type="GO" id="GO:0005829">
    <property type="term" value="C:cytosol"/>
    <property type="evidence" value="ECO:0007669"/>
    <property type="project" value="UniProtKB-SubCell"/>
</dbReference>
<feature type="compositionally biased region" description="Polar residues" evidence="20">
    <location>
        <begin position="1246"/>
        <end position="1255"/>
    </location>
</feature>
<dbReference type="AlphaFoldDB" id="A0AAN7ZQS9"/>
<dbReference type="InterPro" id="IPR045326">
    <property type="entry name" value="ATG17-like_dom"/>
</dbReference>
<dbReference type="GO" id="GO:0000422">
    <property type="term" value="P:autophagy of mitochondrion"/>
    <property type="evidence" value="ECO:0007669"/>
    <property type="project" value="TreeGrafter"/>
</dbReference>
<dbReference type="InterPro" id="IPR019460">
    <property type="entry name" value="Atg11_C"/>
</dbReference>
<dbReference type="GO" id="GO:0060090">
    <property type="term" value="F:molecular adaptor activity"/>
    <property type="evidence" value="ECO:0007669"/>
    <property type="project" value="TreeGrafter"/>
</dbReference>
<evidence type="ECO:0000313" key="23">
    <source>
        <dbReference type="EMBL" id="KAK5646238.1"/>
    </source>
</evidence>
<evidence type="ECO:0000256" key="18">
    <source>
        <dbReference type="ARBA" id="ARBA00080154"/>
    </source>
</evidence>
<evidence type="ECO:0000256" key="7">
    <source>
        <dbReference type="ARBA" id="ARBA00022553"/>
    </source>
</evidence>
<evidence type="ECO:0000256" key="5">
    <source>
        <dbReference type="ARBA" id="ARBA00022448"/>
    </source>
</evidence>
<feature type="coiled-coil region" evidence="19">
    <location>
        <begin position="997"/>
        <end position="1072"/>
    </location>
</feature>
<dbReference type="Pfam" id="PF10377">
    <property type="entry name" value="ATG11"/>
    <property type="match status" value="1"/>
</dbReference>
<keyword evidence="8" id="KW-0653">Protein transport</keyword>
<proteinExistence type="predicted"/>
<keyword evidence="13" id="KW-0458">Lysosome</keyword>
<evidence type="ECO:0000313" key="24">
    <source>
        <dbReference type="Proteomes" id="UP001329430"/>
    </source>
</evidence>
<evidence type="ECO:0000256" key="17">
    <source>
        <dbReference type="ARBA" id="ARBA00069790"/>
    </source>
</evidence>
<keyword evidence="11 19" id="KW-0175">Coiled coil</keyword>
<keyword evidence="9" id="KW-0072">Autophagy</keyword>
<dbReference type="EMBL" id="JAVRBK010000003">
    <property type="protein sequence ID" value="KAK5646238.1"/>
    <property type="molecule type" value="Genomic_DNA"/>
</dbReference>
<dbReference type="PANTHER" id="PTHR13222:SF1">
    <property type="entry name" value="RB1-INDUCIBLE COILED-COIL PROTEIN 1"/>
    <property type="match status" value="1"/>
</dbReference>
<dbReference type="GO" id="GO:0031090">
    <property type="term" value="C:organelle membrane"/>
    <property type="evidence" value="ECO:0007669"/>
    <property type="project" value="UniProtKB-ARBA"/>
</dbReference>
<feature type="compositionally biased region" description="Polar residues" evidence="20">
    <location>
        <begin position="664"/>
        <end position="693"/>
    </location>
</feature>
<evidence type="ECO:0000256" key="8">
    <source>
        <dbReference type="ARBA" id="ARBA00022927"/>
    </source>
</evidence>
<protein>
    <recommendedName>
        <fullName evidence="17">RB1-inducible coiled-coil protein 1</fullName>
    </recommendedName>
    <alternativeName>
        <fullName evidence="18">FAK family kinase-interacting protein of 200 kDa</fullName>
    </alternativeName>
</protein>
<dbReference type="InterPro" id="IPR040040">
    <property type="entry name" value="ATG11"/>
</dbReference>
<keyword evidence="10" id="KW-0805">Transcription regulation</keyword>
<feature type="domain" description="Autophagy protein ATG17-like" evidence="21">
    <location>
        <begin position="110"/>
        <end position="470"/>
    </location>
</feature>
<evidence type="ECO:0000259" key="21">
    <source>
        <dbReference type="Pfam" id="PF04108"/>
    </source>
</evidence>
<dbReference type="GO" id="GO:0034045">
    <property type="term" value="C:phagophore assembly site membrane"/>
    <property type="evidence" value="ECO:0007669"/>
    <property type="project" value="TreeGrafter"/>
</dbReference>
<evidence type="ECO:0000256" key="20">
    <source>
        <dbReference type="SAM" id="MobiDB-lite"/>
    </source>
</evidence>
<keyword evidence="6" id="KW-0963">Cytoplasm</keyword>
<name>A0AAN7ZQS9_9COLE</name>
<evidence type="ECO:0000256" key="16">
    <source>
        <dbReference type="ARBA" id="ARBA00053494"/>
    </source>
</evidence>
<dbReference type="GO" id="GO:0034517">
    <property type="term" value="P:ribophagy"/>
    <property type="evidence" value="ECO:0007669"/>
    <property type="project" value="TreeGrafter"/>
</dbReference>